<evidence type="ECO:0000259" key="5">
    <source>
        <dbReference type="PROSITE" id="PS52035"/>
    </source>
</evidence>
<organism evidence="6 7">
    <name type="scientific">Meganyctiphanes norvegica</name>
    <name type="common">Northern krill</name>
    <name type="synonym">Thysanopoda norvegica</name>
    <dbReference type="NCBI Taxonomy" id="48144"/>
    <lineage>
        <taxon>Eukaryota</taxon>
        <taxon>Metazoa</taxon>
        <taxon>Ecdysozoa</taxon>
        <taxon>Arthropoda</taxon>
        <taxon>Crustacea</taxon>
        <taxon>Multicrustacea</taxon>
        <taxon>Malacostraca</taxon>
        <taxon>Eumalacostraca</taxon>
        <taxon>Eucarida</taxon>
        <taxon>Euphausiacea</taxon>
        <taxon>Euphausiidae</taxon>
        <taxon>Meganyctiphanes</taxon>
    </lineage>
</organism>
<dbReference type="GO" id="GO:0004181">
    <property type="term" value="F:metallocarboxypeptidase activity"/>
    <property type="evidence" value="ECO:0007669"/>
    <property type="project" value="InterPro"/>
</dbReference>
<reference evidence="6 7" key="1">
    <citation type="submission" date="2024-05" db="EMBL/GenBank/DDBJ databases">
        <authorList>
            <person name="Wallberg A."/>
        </authorList>
    </citation>
    <scope>NUCLEOTIDE SEQUENCE [LARGE SCALE GENOMIC DNA]</scope>
</reference>
<feature type="region of interest" description="Disordered" evidence="4">
    <location>
        <begin position="511"/>
        <end position="655"/>
    </location>
</feature>
<evidence type="ECO:0000256" key="4">
    <source>
        <dbReference type="SAM" id="MobiDB-lite"/>
    </source>
</evidence>
<accession>A0AAV2PUK8</accession>
<dbReference type="GO" id="GO:0008270">
    <property type="term" value="F:zinc ion binding"/>
    <property type="evidence" value="ECO:0007669"/>
    <property type="project" value="InterPro"/>
</dbReference>
<dbReference type="Gene3D" id="3.40.630.10">
    <property type="entry name" value="Zn peptidases"/>
    <property type="match status" value="1"/>
</dbReference>
<comment type="similarity">
    <text evidence="2 3">Belongs to the peptidase M14 family.</text>
</comment>
<dbReference type="EMBL" id="CAXKWB010001628">
    <property type="protein sequence ID" value="CAL4064990.1"/>
    <property type="molecule type" value="Genomic_DNA"/>
</dbReference>
<feature type="region of interest" description="Disordered" evidence="4">
    <location>
        <begin position="669"/>
        <end position="706"/>
    </location>
</feature>
<keyword evidence="7" id="KW-1185">Reference proteome</keyword>
<evidence type="ECO:0000313" key="7">
    <source>
        <dbReference type="Proteomes" id="UP001497623"/>
    </source>
</evidence>
<evidence type="ECO:0000256" key="1">
    <source>
        <dbReference type="ARBA" id="ARBA00001947"/>
    </source>
</evidence>
<evidence type="ECO:0000313" key="6">
    <source>
        <dbReference type="EMBL" id="CAL4064990.1"/>
    </source>
</evidence>
<evidence type="ECO:0000256" key="2">
    <source>
        <dbReference type="ARBA" id="ARBA00005988"/>
    </source>
</evidence>
<dbReference type="InterPro" id="IPR000834">
    <property type="entry name" value="Peptidase_M14"/>
</dbReference>
<feature type="compositionally biased region" description="Polar residues" evidence="4">
    <location>
        <begin position="585"/>
        <end position="594"/>
    </location>
</feature>
<feature type="region of interest" description="Disordered" evidence="4">
    <location>
        <begin position="468"/>
        <end position="488"/>
    </location>
</feature>
<dbReference type="Pfam" id="PF00246">
    <property type="entry name" value="Peptidase_M14"/>
    <property type="match status" value="1"/>
</dbReference>
<dbReference type="AlphaFoldDB" id="A0AAV2PUK8"/>
<feature type="compositionally biased region" description="Basic and acidic residues" evidence="4">
    <location>
        <begin position="674"/>
        <end position="685"/>
    </location>
</feature>
<feature type="compositionally biased region" description="Low complexity" evidence="4">
    <location>
        <begin position="766"/>
        <end position="785"/>
    </location>
</feature>
<dbReference type="SUPFAM" id="SSF53187">
    <property type="entry name" value="Zn-dependent exopeptidases"/>
    <property type="match status" value="1"/>
</dbReference>
<dbReference type="PROSITE" id="PS52035">
    <property type="entry name" value="PEPTIDASE_M14"/>
    <property type="match status" value="1"/>
</dbReference>
<name>A0AAV2PUK8_MEGNR</name>
<dbReference type="PANTHER" id="PTHR12756:SF9">
    <property type="entry name" value="CYTOSOLIC CARBOXYPEPTIDASE 6"/>
    <property type="match status" value="1"/>
</dbReference>
<feature type="region of interest" description="Disordered" evidence="4">
    <location>
        <begin position="744"/>
        <end position="810"/>
    </location>
</feature>
<evidence type="ECO:0000256" key="3">
    <source>
        <dbReference type="PROSITE-ProRule" id="PRU01379"/>
    </source>
</evidence>
<comment type="caution">
    <text evidence="3">Lacks conserved residue(s) required for the propagation of feature annotation.</text>
</comment>
<dbReference type="Proteomes" id="UP001497623">
    <property type="component" value="Unassembled WGS sequence"/>
</dbReference>
<gene>
    <name evidence="6" type="ORF">MNOR_LOCUS4448</name>
</gene>
<comment type="caution">
    <text evidence="6">The sequence shown here is derived from an EMBL/GenBank/DDBJ whole genome shotgun (WGS) entry which is preliminary data.</text>
</comment>
<dbReference type="InterPro" id="IPR050821">
    <property type="entry name" value="Cytosolic_carboxypeptidase"/>
</dbReference>
<proteinExistence type="inferred from homology"/>
<feature type="compositionally biased region" description="Polar residues" evidence="4">
    <location>
        <begin position="694"/>
        <end position="706"/>
    </location>
</feature>
<sequence>MVQEKNRYTDFRLFSKFNYSPVKKKGYLERRMFYLTLGPKKFNPRFQHYVTLDLKYNQETKILFTVRNPTKMKRIFIMTLVSLPRLVSRSGWRKRLYDLIFYYKTPFSKNRKTISFFYLWKLAEASFYRVITSFLFYSLLQCYIVTCKYRTLHFFTCNYFSTTYFQNSCPNEGFLMRNNITPALKQQVIDLKDQGHTETTHHADDLACDFEGFDNDSHNMHSGSGRGSTQPGPAKRVVVILARIHGGESPSSYIVQGMIEKLLGNNPIARTLRQYVVFLIVPMINPDGVHLGNYRSSVIGQDLNRLWGNPSHFGHPTVYAMRNLIMTLNEAPWCELDLVLDIHAHTSLLGTFVYGNSYDDVYRHERHIVFPKMMSHACPDYCADNTIYNKDPAKAQSARRWLCENLKDNSNVYSIHTSIYGYKNGHGRIIPYTEDSYLGVGGNLVKAILDYYNFLGLIPQVAGRSLPSLSQNDMPKRKTTVTHTQTRRKETQLGQMLKVRELVTRMRAALTAAEEEQEQNRSLITRGRNKAKTKDSDSLTKNIPSVRFDKAESSPRGTYNADGVAVEEVSNSGSSDEGEAEGSGHISNNRSDTSGLMVRISHRPTWTDDENADDDNDEQDENEQVNQNKDTLDVPEDDTLHKMPKSKSLDAKLNYVHSQRPRTTYLRLFPDNETIDKSEQQKDDSTSLPDLPSLKTSLPARQTRSNRISVAVQSANSTLSNYQNTSSLPSRNLVRTTSYRYYDFKKITRPRKRRHKRRSKSRSPSRKLQQQRQQQSSQKSPQRSQHGSPTKLSSRRSHHQHSWGAPALPPVLTDTALKEAVSQGNREPTNSPGGFKVIDVNQLTIGGFSSGAELTTRWQSAPPPKRSVATAYYIPPEQQAANNFSSDLEMPQHYTISSTMPPLLKRFLDPQAPLFR</sequence>
<feature type="compositionally biased region" description="Basic residues" evidence="4">
    <location>
        <begin position="747"/>
        <end position="765"/>
    </location>
</feature>
<comment type="cofactor">
    <cofactor evidence="1">
        <name>Zn(2+)</name>
        <dbReference type="ChEBI" id="CHEBI:29105"/>
    </cofactor>
</comment>
<feature type="compositionally biased region" description="Acidic residues" evidence="4">
    <location>
        <begin position="607"/>
        <end position="623"/>
    </location>
</feature>
<dbReference type="PANTHER" id="PTHR12756">
    <property type="entry name" value="CYTOSOLIC CARBOXYPEPTIDASE"/>
    <property type="match status" value="1"/>
</dbReference>
<dbReference type="GO" id="GO:0006508">
    <property type="term" value="P:proteolysis"/>
    <property type="evidence" value="ECO:0007669"/>
    <property type="project" value="InterPro"/>
</dbReference>
<feature type="domain" description="Peptidase M14" evidence="5">
    <location>
        <begin position="177"/>
        <end position="447"/>
    </location>
</feature>
<feature type="non-terminal residue" evidence="6">
    <location>
        <position position="916"/>
    </location>
</feature>
<protein>
    <recommendedName>
        <fullName evidence="5">Peptidase M14 domain-containing protein</fullName>
    </recommendedName>
</protein>